<organism evidence="1 2">
    <name type="scientific">Hoylesella loescheii DSM 19665 = JCM 12249 = ATCC 15930</name>
    <dbReference type="NCBI Taxonomy" id="1122985"/>
    <lineage>
        <taxon>Bacteria</taxon>
        <taxon>Pseudomonadati</taxon>
        <taxon>Bacteroidota</taxon>
        <taxon>Bacteroidia</taxon>
        <taxon>Bacteroidales</taxon>
        <taxon>Prevotellaceae</taxon>
        <taxon>Hoylesella</taxon>
    </lineage>
</organism>
<dbReference type="HOGENOM" id="CLU_3294274_0_0_10"/>
<protein>
    <submittedName>
        <fullName evidence="1">Uncharacterized protein</fullName>
    </submittedName>
</protein>
<evidence type="ECO:0000313" key="1">
    <source>
        <dbReference type="EMBL" id="KDR53240.1"/>
    </source>
</evidence>
<sequence>MPHQTAVLVCFRNILFTFEGKFLRCSSRAISPRRDIYGTR</sequence>
<dbReference type="AlphaFoldDB" id="A0A069QKB6"/>
<gene>
    <name evidence="1" type="ORF">HMPREF1991_00604</name>
</gene>
<reference evidence="1 2" key="1">
    <citation type="submission" date="2013-08" db="EMBL/GenBank/DDBJ databases">
        <authorList>
            <person name="Weinstock G."/>
            <person name="Sodergren E."/>
            <person name="Wylie T."/>
            <person name="Fulton L."/>
            <person name="Fulton R."/>
            <person name="Fronick C."/>
            <person name="O'Laughlin M."/>
            <person name="Godfrey J."/>
            <person name="Miner T."/>
            <person name="Herter B."/>
            <person name="Appelbaum E."/>
            <person name="Cordes M."/>
            <person name="Lek S."/>
            <person name="Wollam A."/>
            <person name="Pepin K.H."/>
            <person name="Palsikar V.B."/>
            <person name="Mitreva M."/>
            <person name="Wilson R.K."/>
        </authorList>
    </citation>
    <scope>NUCLEOTIDE SEQUENCE [LARGE SCALE GENOMIC DNA]</scope>
    <source>
        <strain evidence="1 2">ATCC 15930</strain>
    </source>
</reference>
<accession>A0A069QKB6</accession>
<proteinExistence type="predicted"/>
<name>A0A069QKB6_HOYLO</name>
<keyword evidence="2" id="KW-1185">Reference proteome</keyword>
<evidence type="ECO:0000313" key="2">
    <source>
        <dbReference type="Proteomes" id="UP000027442"/>
    </source>
</evidence>
<dbReference type="EMBL" id="JNGW01000022">
    <property type="protein sequence ID" value="KDR53240.1"/>
    <property type="molecule type" value="Genomic_DNA"/>
</dbReference>
<dbReference type="PATRIC" id="fig|1122985.7.peg.627"/>
<comment type="caution">
    <text evidence="1">The sequence shown here is derived from an EMBL/GenBank/DDBJ whole genome shotgun (WGS) entry which is preliminary data.</text>
</comment>
<dbReference type="Proteomes" id="UP000027442">
    <property type="component" value="Unassembled WGS sequence"/>
</dbReference>